<feature type="non-terminal residue" evidence="2">
    <location>
        <position position="1"/>
    </location>
</feature>
<dbReference type="OMA" id="NNFHRSE"/>
<evidence type="ECO:0000313" key="3">
    <source>
        <dbReference type="EMBL" id="ALC40293.1"/>
    </source>
</evidence>
<sequence>VPLMAGNFGYTPSSMGGFGGGPSGNNFYRSESYSYSSDGSGPPQIEQNVFDSRLGHHGISNF</sequence>
<proteinExistence type="predicted"/>
<evidence type="ECO:0000313" key="4">
    <source>
        <dbReference type="Proteomes" id="UP000494163"/>
    </source>
</evidence>
<evidence type="ECO:0000256" key="1">
    <source>
        <dbReference type="SAM" id="MobiDB-lite"/>
    </source>
</evidence>
<dbReference type="AlphaFoldDB" id="A0A0M3QUA4"/>
<dbReference type="STRING" id="30019.A0A0M3QUA4"/>
<dbReference type="Proteomes" id="UP000494163">
    <property type="component" value="Chromosome 2L"/>
</dbReference>
<dbReference type="EMBL" id="CP012523">
    <property type="protein sequence ID" value="ALC40293.1"/>
    <property type="molecule type" value="Genomic_DNA"/>
</dbReference>
<feature type="region of interest" description="Disordered" evidence="1">
    <location>
        <begin position="29"/>
        <end position="62"/>
    </location>
</feature>
<accession>A0A0M3QUA4</accession>
<name>A0A0M3QUA4_DROBS</name>
<evidence type="ECO:0000313" key="2">
    <source>
        <dbReference type="EMBL" id="ALC40289.1"/>
    </source>
</evidence>
<protein>
    <submittedName>
        <fullName evidence="2">CG10680</fullName>
    </submittedName>
</protein>
<reference evidence="2 4" key="1">
    <citation type="submission" date="2015-08" db="EMBL/GenBank/DDBJ databases">
        <title>Ancestral chromatin configuration constrains chromatin evolution on differentiating sex chromosomes in Drosophila.</title>
        <authorList>
            <person name="Zhou Q."/>
            <person name="Bachtrog D."/>
        </authorList>
    </citation>
    <scope>NUCLEOTIDE SEQUENCE [LARGE SCALE GENOMIC DNA]</scope>
    <source>
        <tissue evidence="2">Whole larvae</tissue>
    </source>
</reference>
<keyword evidence="4" id="KW-1185">Reference proteome</keyword>
<organism evidence="2 4">
    <name type="scientific">Drosophila busckii</name>
    <name type="common">Fruit fly</name>
    <dbReference type="NCBI Taxonomy" id="30019"/>
    <lineage>
        <taxon>Eukaryota</taxon>
        <taxon>Metazoa</taxon>
        <taxon>Ecdysozoa</taxon>
        <taxon>Arthropoda</taxon>
        <taxon>Hexapoda</taxon>
        <taxon>Insecta</taxon>
        <taxon>Pterygota</taxon>
        <taxon>Neoptera</taxon>
        <taxon>Endopterygota</taxon>
        <taxon>Diptera</taxon>
        <taxon>Brachycera</taxon>
        <taxon>Muscomorpha</taxon>
        <taxon>Ephydroidea</taxon>
        <taxon>Drosophilidae</taxon>
        <taxon>Drosophila</taxon>
    </lineage>
</organism>
<dbReference type="EMBL" id="CP012523">
    <property type="protein sequence ID" value="ALC40289.1"/>
    <property type="molecule type" value="Genomic_DNA"/>
</dbReference>
<feature type="compositionally biased region" description="Low complexity" evidence="1">
    <location>
        <begin position="29"/>
        <end position="41"/>
    </location>
</feature>
<gene>
    <name evidence="2" type="ORF">Dbus_chr2Lg2374</name>
    <name evidence="3" type="ORF">Dbus_chr2Lg2378</name>
</gene>